<dbReference type="EMBL" id="FSRM01000001">
    <property type="protein sequence ID" value="SIN99957.1"/>
    <property type="molecule type" value="Genomic_DNA"/>
</dbReference>
<name>A0A1N6FXM3_9BURK</name>
<feature type="signal peptide" evidence="1">
    <location>
        <begin position="1"/>
        <end position="19"/>
    </location>
</feature>
<evidence type="ECO:0000313" key="3">
    <source>
        <dbReference type="Proteomes" id="UP000184693"/>
    </source>
</evidence>
<dbReference type="Proteomes" id="UP000184693">
    <property type="component" value="Unassembled WGS sequence"/>
</dbReference>
<sequence>MKIRTLSIACVTTAAVVLAGCTAVYKNTDACEQAMRSKLADVSPEQMPEASIDKLSVDHTGTGIHGSRVVVEASLSHMQTASEVAAASAPKGASGAAAASAVSVASASPRASHGQMASAAAAAAVDSSDAASDGVSTTAKPATVVAAASGASAAAANAKPVKPKKVVKSAAVECRFDGLNLASFRWLAPPELVKTNDTAASDTQE</sequence>
<keyword evidence="1" id="KW-0732">Signal</keyword>
<dbReference type="PROSITE" id="PS51257">
    <property type="entry name" value="PROKAR_LIPOPROTEIN"/>
    <property type="match status" value="1"/>
</dbReference>
<evidence type="ECO:0000256" key="1">
    <source>
        <dbReference type="SAM" id="SignalP"/>
    </source>
</evidence>
<organism evidence="2 3">
    <name type="scientific">Paraburkholderia phenazinium</name>
    <dbReference type="NCBI Taxonomy" id="60549"/>
    <lineage>
        <taxon>Bacteria</taxon>
        <taxon>Pseudomonadati</taxon>
        <taxon>Pseudomonadota</taxon>
        <taxon>Betaproteobacteria</taxon>
        <taxon>Burkholderiales</taxon>
        <taxon>Burkholderiaceae</taxon>
        <taxon>Paraburkholderia</taxon>
    </lineage>
</organism>
<evidence type="ECO:0000313" key="2">
    <source>
        <dbReference type="EMBL" id="SIN99957.1"/>
    </source>
</evidence>
<protein>
    <recommendedName>
        <fullName evidence="4">Lipoprotein</fullName>
    </recommendedName>
</protein>
<gene>
    <name evidence="2" type="ORF">SAMN05444168_1945</name>
</gene>
<dbReference type="OrthoDB" id="9114274at2"/>
<feature type="chain" id="PRO_5012432837" description="Lipoprotein" evidence="1">
    <location>
        <begin position="20"/>
        <end position="205"/>
    </location>
</feature>
<proteinExistence type="predicted"/>
<evidence type="ECO:0008006" key="4">
    <source>
        <dbReference type="Google" id="ProtNLM"/>
    </source>
</evidence>
<reference evidence="2 3" key="1">
    <citation type="submission" date="2016-11" db="EMBL/GenBank/DDBJ databases">
        <authorList>
            <person name="Jaros S."/>
            <person name="Januszkiewicz K."/>
            <person name="Wedrychowicz H."/>
        </authorList>
    </citation>
    <scope>NUCLEOTIDE SEQUENCE [LARGE SCALE GENOMIC DNA]</scope>
    <source>
        <strain evidence="2 3">GAS86</strain>
    </source>
</reference>
<dbReference type="AlphaFoldDB" id="A0A1N6FXM3"/>
<accession>A0A1N6FXM3</accession>
<dbReference type="RefSeq" id="WP_074264063.1">
    <property type="nucleotide sequence ID" value="NZ_FSRM01000001.1"/>
</dbReference>